<feature type="compositionally biased region" description="Low complexity" evidence="1">
    <location>
        <begin position="140"/>
        <end position="159"/>
    </location>
</feature>
<evidence type="ECO:0000313" key="2">
    <source>
        <dbReference type="EMBL" id="KDN45746.1"/>
    </source>
</evidence>
<protein>
    <recommendedName>
        <fullName evidence="4">PDEase domain-containing protein</fullName>
    </recommendedName>
</protein>
<feature type="compositionally biased region" description="Low complexity" evidence="1">
    <location>
        <begin position="7"/>
        <end position="26"/>
    </location>
</feature>
<keyword evidence="3" id="KW-1185">Reference proteome</keyword>
<reference evidence="2 3" key="1">
    <citation type="submission" date="2014-05" db="EMBL/GenBank/DDBJ databases">
        <title>Draft genome sequence of a rare smut relative, Tilletiaria anomala UBC 951.</title>
        <authorList>
            <consortium name="DOE Joint Genome Institute"/>
            <person name="Toome M."/>
            <person name="Kuo A."/>
            <person name="Henrissat B."/>
            <person name="Lipzen A."/>
            <person name="Tritt A."/>
            <person name="Yoshinaga Y."/>
            <person name="Zane M."/>
            <person name="Barry K."/>
            <person name="Grigoriev I.V."/>
            <person name="Spatafora J.W."/>
            <person name="Aimea M.C."/>
        </authorList>
    </citation>
    <scope>NUCLEOTIDE SEQUENCE [LARGE SCALE GENOMIC DNA]</scope>
    <source>
        <strain evidence="2 3">UBC 951</strain>
    </source>
</reference>
<feature type="region of interest" description="Disordered" evidence="1">
    <location>
        <begin position="389"/>
        <end position="462"/>
    </location>
</feature>
<organism evidence="2 3">
    <name type="scientific">Tilletiaria anomala (strain ATCC 24038 / CBS 436.72 / UBC 951)</name>
    <dbReference type="NCBI Taxonomy" id="1037660"/>
    <lineage>
        <taxon>Eukaryota</taxon>
        <taxon>Fungi</taxon>
        <taxon>Dikarya</taxon>
        <taxon>Basidiomycota</taxon>
        <taxon>Ustilaginomycotina</taxon>
        <taxon>Exobasidiomycetes</taxon>
        <taxon>Georgefischeriales</taxon>
        <taxon>Tilletiariaceae</taxon>
        <taxon>Tilletiaria</taxon>
    </lineage>
</organism>
<feature type="compositionally biased region" description="Low complexity" evidence="1">
    <location>
        <begin position="748"/>
        <end position="765"/>
    </location>
</feature>
<dbReference type="STRING" id="1037660.A0A066VW91"/>
<dbReference type="RefSeq" id="XP_013243283.1">
    <property type="nucleotide sequence ID" value="XM_013387829.1"/>
</dbReference>
<proteinExistence type="predicted"/>
<dbReference type="SUPFAM" id="SSF56281">
    <property type="entry name" value="Metallo-hydrolase/oxidoreductase"/>
    <property type="match status" value="1"/>
</dbReference>
<feature type="region of interest" description="Disordered" evidence="1">
    <location>
        <begin position="317"/>
        <end position="369"/>
    </location>
</feature>
<feature type="compositionally biased region" description="Polar residues" evidence="1">
    <location>
        <begin position="111"/>
        <end position="124"/>
    </location>
</feature>
<dbReference type="GO" id="GO:0047555">
    <property type="term" value="F:3',5'-cyclic-GMP phosphodiesterase activity"/>
    <property type="evidence" value="ECO:0007669"/>
    <property type="project" value="TreeGrafter"/>
</dbReference>
<dbReference type="PANTHER" id="PTHR28283:SF1">
    <property type="entry name" value="3',5'-CYCLIC-NUCLEOTIDE PHOSPHODIESTERASE 1"/>
    <property type="match status" value="1"/>
</dbReference>
<comment type="caution">
    <text evidence="2">The sequence shown here is derived from an EMBL/GenBank/DDBJ whole genome shotgun (WGS) entry which is preliminary data.</text>
</comment>
<feature type="region of interest" description="Disordered" evidence="1">
    <location>
        <begin position="548"/>
        <end position="580"/>
    </location>
</feature>
<feature type="region of interest" description="Disordered" evidence="1">
    <location>
        <begin position="873"/>
        <end position="1003"/>
    </location>
</feature>
<feature type="compositionally biased region" description="Low complexity" evidence="1">
    <location>
        <begin position="325"/>
        <end position="336"/>
    </location>
</feature>
<feature type="compositionally biased region" description="Polar residues" evidence="1">
    <location>
        <begin position="165"/>
        <end position="174"/>
    </location>
</feature>
<gene>
    <name evidence="2" type="ORF">K437DRAFT_274143</name>
</gene>
<dbReference type="GO" id="GO:1902660">
    <property type="term" value="P:negative regulation of glucose mediated signaling pathway"/>
    <property type="evidence" value="ECO:0007669"/>
    <property type="project" value="TreeGrafter"/>
</dbReference>
<feature type="compositionally biased region" description="Low complexity" evidence="1">
    <location>
        <begin position="944"/>
        <end position="961"/>
    </location>
</feature>
<dbReference type="HOGENOM" id="CLU_265111_0_0_1"/>
<name>A0A066VW91_TILAU</name>
<dbReference type="GeneID" id="25266500"/>
<dbReference type="InterPro" id="IPR000396">
    <property type="entry name" value="Pdiesterase2"/>
</dbReference>
<evidence type="ECO:0008006" key="4">
    <source>
        <dbReference type="Google" id="ProtNLM"/>
    </source>
</evidence>
<feature type="region of interest" description="Disordered" evidence="1">
    <location>
        <begin position="1189"/>
        <end position="1219"/>
    </location>
</feature>
<dbReference type="InParanoid" id="A0A066VW91"/>
<feature type="compositionally biased region" description="Low complexity" evidence="1">
    <location>
        <begin position="434"/>
        <end position="443"/>
    </location>
</feature>
<dbReference type="PANTHER" id="PTHR28283">
    <property type="entry name" value="3',5'-CYCLIC-NUCLEOTIDE PHOSPHODIESTERASE 1"/>
    <property type="match status" value="1"/>
</dbReference>
<dbReference type="AlphaFoldDB" id="A0A066VW91"/>
<feature type="region of interest" description="Disordered" evidence="1">
    <location>
        <begin position="1"/>
        <end position="57"/>
    </location>
</feature>
<feature type="compositionally biased region" description="Low complexity" evidence="1">
    <location>
        <begin position="35"/>
        <end position="57"/>
    </location>
</feature>
<dbReference type="GO" id="GO:0006198">
    <property type="term" value="P:cAMP catabolic process"/>
    <property type="evidence" value="ECO:0007669"/>
    <property type="project" value="InterPro"/>
</dbReference>
<feature type="compositionally biased region" description="Basic and acidic residues" evidence="1">
    <location>
        <begin position="82"/>
        <end position="93"/>
    </location>
</feature>
<dbReference type="OrthoDB" id="258495at2759"/>
<feature type="compositionally biased region" description="Acidic residues" evidence="1">
    <location>
        <begin position="404"/>
        <end position="424"/>
    </location>
</feature>
<dbReference type="Pfam" id="PF02112">
    <property type="entry name" value="PDEase_II"/>
    <property type="match status" value="2"/>
</dbReference>
<feature type="compositionally biased region" description="Acidic residues" evidence="1">
    <location>
        <begin position="94"/>
        <end position="106"/>
    </location>
</feature>
<feature type="compositionally biased region" description="Low complexity" evidence="1">
    <location>
        <begin position="188"/>
        <end position="207"/>
    </location>
</feature>
<feature type="compositionally biased region" description="Acidic residues" evidence="1">
    <location>
        <begin position="444"/>
        <end position="453"/>
    </location>
</feature>
<evidence type="ECO:0000256" key="1">
    <source>
        <dbReference type="SAM" id="MobiDB-lite"/>
    </source>
</evidence>
<dbReference type="EMBL" id="JMSN01000040">
    <property type="protein sequence ID" value="KDN45746.1"/>
    <property type="molecule type" value="Genomic_DNA"/>
</dbReference>
<sequence>MPPPYPSSTSHSPSPSSSSPALKLSPNPNPGPRTSSIAISSSASSSSAHPGGASSTTSARLFLPASLTSIHAHAAMMPPVRCGHEQVEGGSDHAEDDDNDDEEADDFCSAHSHTQQAPALSRQAQEPKHSVLLLPPRTSTSASSAFASQPSASSGFPSTVKEPSVTGNTINRSPMSLAASEPRRWKSRASGSGPLLSSSSSASSGAGEQQGYYYFQRKRIPRHINLFHPPQGIVTRTAMQYAELHPSSASLTAPARGRERGRGQAFNKATRRAQRGQAPSFTFICLGVGGGPLESDCSCYLLKPGDAPWIPGATGIGSATRRKSSTSSASVKGKVATMGIPEAAEEGQDDAQREEVEQEEEESPEFKGSCVVIEGGSFLGALARICSQPQPEDLPNRGGRAAEDDGELWGQEEDEENVDGEDTLTPDAATLHLDPSAASPGAADDAEGSESDSNDALCAPYAPPGPAFHPSSILFPFSDPALRAGFLASCITGFVITHAHLDHIAGMVLGCASLPGTKMVWGTRGTLGNIKGMFDGFIWPKLARWEPREDAAPDTPGGKNGSAAGDMEDGTEEEEEEDDSVGVYRLKVLQPLKPTWILSRVLSIQPFALSHGLNQNVSPPAPPAAPAGAAGGATSTGGAGGVGGGIALHHPSMDIGMAAFGAFGFSDVLGGGGVAAPLAFGTGGHAGRATKRYSLPLSNAVLHYPLASASTSASGASTALQARPTSPGEKLFFTSPFAPAEEGTWLKRASGTSGSSARQGRSSGSSGDGSGSGGSGSAQGKAVGTSAGNGAGADFVLQQADGGKRKTSLISPGAAVADDEGKQLGAAESAQAAAAASTSTSTYIPPVQAQQEQPQQLHTSALSEKMSQRLGVSLGAQPLRKVSRRPRTAAGSEVAAARRRQQTFEHSSLHVGPTHPSATSGGNAGSEAGPALRGGGDAPGGSGSPALSSSSCKPSGLSDSGASSPKFNVGSTAGTASTGTGPTTAMQPQLQAQAQSQAQARQISPPSLDSTAFFIKNHRTGKEVLFFGDVEPDSISKYPRNMEVWRHAAAKFVQGVLNTIFLECSFPASHPTKFLYGHLSVNHLFDEMRALARCVLVERKKLESAWQRMRLLEQTAAYRGTNGLGNSLDPQAEQELGSNSLVNDMAPIPPSASAARAQMQATDEELKGILEGLSVVVIHIKTALFPSFQAPAPSANGEDAAAERRRSAASGASVNVGPRIIDPRSMQHRILEELRENESELQLGLRIELAEQGQRIEC</sequence>
<feature type="compositionally biased region" description="Acidic residues" evidence="1">
    <location>
        <begin position="566"/>
        <end position="580"/>
    </location>
</feature>
<feature type="region of interest" description="Disordered" evidence="1">
    <location>
        <begin position="82"/>
        <end position="127"/>
    </location>
</feature>
<dbReference type="Proteomes" id="UP000027361">
    <property type="component" value="Unassembled WGS sequence"/>
</dbReference>
<feature type="region of interest" description="Disordered" evidence="1">
    <location>
        <begin position="748"/>
        <end position="785"/>
    </location>
</feature>
<feature type="region of interest" description="Disordered" evidence="1">
    <location>
        <begin position="249"/>
        <end position="273"/>
    </location>
</feature>
<feature type="compositionally biased region" description="Gly residues" evidence="1">
    <location>
        <begin position="932"/>
        <end position="943"/>
    </location>
</feature>
<dbReference type="InterPro" id="IPR036866">
    <property type="entry name" value="RibonucZ/Hydroxyglut_hydro"/>
</dbReference>
<accession>A0A066VW91</accession>
<feature type="compositionally biased region" description="Gly residues" evidence="1">
    <location>
        <begin position="766"/>
        <end position="777"/>
    </location>
</feature>
<dbReference type="GO" id="GO:0004115">
    <property type="term" value="F:3',5'-cyclic-AMP phosphodiesterase activity"/>
    <property type="evidence" value="ECO:0007669"/>
    <property type="project" value="InterPro"/>
</dbReference>
<evidence type="ECO:0000313" key="3">
    <source>
        <dbReference type="Proteomes" id="UP000027361"/>
    </source>
</evidence>
<feature type="region of interest" description="Disordered" evidence="1">
    <location>
        <begin position="140"/>
        <end position="207"/>
    </location>
</feature>
<feature type="compositionally biased region" description="Low complexity" evidence="1">
    <location>
        <begin position="970"/>
        <end position="1002"/>
    </location>
</feature>